<reference evidence="3 4" key="1">
    <citation type="submission" date="2018-02" db="EMBL/GenBank/DDBJ databases">
        <title>Genome sequencing of Solimonas sp. HR-BB.</title>
        <authorList>
            <person name="Lee Y."/>
            <person name="Jeon C.O."/>
        </authorList>
    </citation>
    <scope>NUCLEOTIDE SEQUENCE [LARGE SCALE GENOMIC DNA]</scope>
    <source>
        <strain evidence="3 4">HR-BB</strain>
    </source>
</reference>
<dbReference type="InterPro" id="IPR025951">
    <property type="entry name" value="GXWXG_dom"/>
</dbReference>
<dbReference type="Gene3D" id="2.40.128.580">
    <property type="entry name" value="GXWXG domain"/>
    <property type="match status" value="1"/>
</dbReference>
<keyword evidence="4" id="KW-1185">Reference proteome</keyword>
<organism evidence="3 4">
    <name type="scientific">Solimonas fluminis</name>
    <dbReference type="NCBI Taxonomy" id="2086571"/>
    <lineage>
        <taxon>Bacteria</taxon>
        <taxon>Pseudomonadati</taxon>
        <taxon>Pseudomonadota</taxon>
        <taxon>Gammaproteobacteria</taxon>
        <taxon>Nevskiales</taxon>
        <taxon>Nevskiaceae</taxon>
        <taxon>Solimonas</taxon>
    </lineage>
</organism>
<comment type="caution">
    <text evidence="3">The sequence shown here is derived from an EMBL/GenBank/DDBJ whole genome shotgun (WGS) entry which is preliminary data.</text>
</comment>
<dbReference type="Pfam" id="PF14231">
    <property type="entry name" value="GXWXG"/>
    <property type="match status" value="1"/>
</dbReference>
<dbReference type="RefSeq" id="WP_104228851.1">
    <property type="nucleotide sequence ID" value="NZ_PSNW01000001.1"/>
</dbReference>
<sequence>MSLQARFEALASRQGKTGLEELDALFDALPDVAEDFMLGEWDGGVFDTGHPGEGQLEALRWVGKTFRGSNDVSPIVSRGPDGGRVVNPIMGTASLRRVEYRGVVTATMCYDQHPVFDHFRRVDERTVLGVMDRKGDSMPLYFYLRRC</sequence>
<proteinExistence type="predicted"/>
<evidence type="ECO:0000259" key="2">
    <source>
        <dbReference type="Pfam" id="PF14232"/>
    </source>
</evidence>
<feature type="domain" description="DUF4334" evidence="2">
    <location>
        <begin position="91"/>
        <end position="146"/>
    </location>
</feature>
<evidence type="ECO:0000313" key="4">
    <source>
        <dbReference type="Proteomes" id="UP000238220"/>
    </source>
</evidence>
<dbReference type="InterPro" id="IPR025568">
    <property type="entry name" value="DUF4334"/>
</dbReference>
<evidence type="ECO:0000313" key="3">
    <source>
        <dbReference type="EMBL" id="PPE75886.1"/>
    </source>
</evidence>
<evidence type="ECO:0000259" key="1">
    <source>
        <dbReference type="Pfam" id="PF14231"/>
    </source>
</evidence>
<protein>
    <recommendedName>
        <fullName evidence="5">DUF4334 domain-containing protein</fullName>
    </recommendedName>
</protein>
<accession>A0A2S5TLM0</accession>
<dbReference type="Pfam" id="PF14232">
    <property type="entry name" value="DUF4334"/>
    <property type="match status" value="1"/>
</dbReference>
<feature type="domain" description="GXWXG" evidence="1">
    <location>
        <begin position="24"/>
        <end position="82"/>
    </location>
</feature>
<gene>
    <name evidence="3" type="ORF">C3942_03105</name>
</gene>
<name>A0A2S5TLM0_9GAMM</name>
<dbReference type="EMBL" id="PSNW01000001">
    <property type="protein sequence ID" value="PPE75886.1"/>
    <property type="molecule type" value="Genomic_DNA"/>
</dbReference>
<evidence type="ECO:0008006" key="5">
    <source>
        <dbReference type="Google" id="ProtNLM"/>
    </source>
</evidence>
<dbReference type="Proteomes" id="UP000238220">
    <property type="component" value="Unassembled WGS sequence"/>
</dbReference>
<dbReference type="AlphaFoldDB" id="A0A2S5TLM0"/>
<dbReference type="OrthoDB" id="8905397at2"/>